<comment type="caution">
    <text evidence="2">The sequence shown here is derived from an EMBL/GenBank/DDBJ whole genome shotgun (WGS) entry which is preliminary data.</text>
</comment>
<reference evidence="2 3" key="1">
    <citation type="submission" date="2019-07" db="EMBL/GenBank/DDBJ databases">
        <title>Genomic Encyclopedia of Archaeal and Bacterial Type Strains, Phase II (KMG-II): from individual species to whole genera.</title>
        <authorList>
            <person name="Goeker M."/>
        </authorList>
    </citation>
    <scope>NUCLEOTIDE SEQUENCE [LARGE SCALE GENOMIC DNA]</scope>
    <source>
        <strain evidence="2 3">ATCC BAA-1139</strain>
    </source>
</reference>
<dbReference type="RefSeq" id="WP_145025166.1">
    <property type="nucleotide sequence ID" value="NZ_VLLN01000030.1"/>
</dbReference>
<dbReference type="Proteomes" id="UP000319449">
    <property type="component" value="Unassembled WGS sequence"/>
</dbReference>
<dbReference type="PANTHER" id="PTHR43546">
    <property type="entry name" value="UPF0173 METAL-DEPENDENT HYDROLASE MJ1163-RELATED"/>
    <property type="match status" value="1"/>
</dbReference>
<dbReference type="InterPro" id="IPR050114">
    <property type="entry name" value="UPF0173_UPF0282_UlaG_hydrolase"/>
</dbReference>
<dbReference type="OrthoDB" id="9789133at2"/>
<sequence length="270" mass="29901">MEIRLLGHSMLRIKTEKGKVIVVDPWIAGNPTCPKEWQTPQKWEDVDLVLCSHAHFDHSLGFKELLKANRRVMGVVQYEHFLKEFAGRASNVFPLNFGGTYSLLNGIRVTLVAANHSSSFGEERSFESAGVPAGFVIRLENGYTIYVSGDTSYTSEMETLIKPLYKPDLAVLSTGDIFTMGPAEGAFAAKALGVKHAIPYHWFPNPEDAADPEGMRGLIQRFPPLNFMLERHRDFALELAHYSGIEAVILRAGESFTPPARAAVESPLSP</sequence>
<keyword evidence="3" id="KW-1185">Reference proteome</keyword>
<name>A0A562V8G6_9BACT</name>
<dbReference type="InterPro" id="IPR001279">
    <property type="entry name" value="Metallo-B-lactamas"/>
</dbReference>
<accession>A0A562V8G6</accession>
<organism evidence="2 3">
    <name type="scientific">Geobacter argillaceus</name>
    <dbReference type="NCBI Taxonomy" id="345631"/>
    <lineage>
        <taxon>Bacteria</taxon>
        <taxon>Pseudomonadati</taxon>
        <taxon>Thermodesulfobacteriota</taxon>
        <taxon>Desulfuromonadia</taxon>
        <taxon>Geobacterales</taxon>
        <taxon>Geobacteraceae</taxon>
        <taxon>Geobacter</taxon>
    </lineage>
</organism>
<dbReference type="Pfam" id="PF12706">
    <property type="entry name" value="Lactamase_B_2"/>
    <property type="match status" value="1"/>
</dbReference>
<dbReference type="Gene3D" id="3.60.15.10">
    <property type="entry name" value="Ribonuclease Z/Hydroxyacylglutathione hydrolase-like"/>
    <property type="match status" value="1"/>
</dbReference>
<protein>
    <submittedName>
        <fullName evidence="2">L-ascorbate metabolism protein UlaG (Beta-lactamase superfamily)</fullName>
    </submittedName>
</protein>
<evidence type="ECO:0000313" key="3">
    <source>
        <dbReference type="Proteomes" id="UP000319449"/>
    </source>
</evidence>
<evidence type="ECO:0000313" key="2">
    <source>
        <dbReference type="EMBL" id="TWJ14171.1"/>
    </source>
</evidence>
<dbReference type="NCBIfam" id="NF001911">
    <property type="entry name" value="PRK00685.1"/>
    <property type="match status" value="1"/>
</dbReference>
<dbReference type="SMART" id="SM00849">
    <property type="entry name" value="Lactamase_B"/>
    <property type="match status" value="1"/>
</dbReference>
<dbReference type="InterPro" id="IPR036866">
    <property type="entry name" value="RibonucZ/Hydroxyglut_hydro"/>
</dbReference>
<dbReference type="SUPFAM" id="SSF56281">
    <property type="entry name" value="Metallo-hydrolase/oxidoreductase"/>
    <property type="match status" value="1"/>
</dbReference>
<evidence type="ECO:0000259" key="1">
    <source>
        <dbReference type="SMART" id="SM00849"/>
    </source>
</evidence>
<dbReference type="AlphaFoldDB" id="A0A562V8G6"/>
<feature type="domain" description="Metallo-beta-lactamase" evidence="1">
    <location>
        <begin position="7"/>
        <end position="201"/>
    </location>
</feature>
<gene>
    <name evidence="2" type="ORF">JN12_03506</name>
</gene>
<dbReference type="PANTHER" id="PTHR43546:SF3">
    <property type="entry name" value="UPF0173 METAL-DEPENDENT HYDROLASE MJ1163"/>
    <property type="match status" value="1"/>
</dbReference>
<proteinExistence type="predicted"/>
<dbReference type="EMBL" id="VLLN01000030">
    <property type="protein sequence ID" value="TWJ14171.1"/>
    <property type="molecule type" value="Genomic_DNA"/>
</dbReference>